<dbReference type="OrthoDB" id="10438824at2759"/>
<evidence type="ECO:0000256" key="1">
    <source>
        <dbReference type="SAM" id="MobiDB-lite"/>
    </source>
</evidence>
<evidence type="ECO:0000313" key="3">
    <source>
        <dbReference type="Proteomes" id="UP000092154"/>
    </source>
</evidence>
<dbReference type="STRING" id="1314800.A0A1B7MNP4"/>
<dbReference type="EMBL" id="KV448642">
    <property type="protein sequence ID" value="OAX34209.1"/>
    <property type="molecule type" value="Genomic_DNA"/>
</dbReference>
<accession>A0A1B7MNP4</accession>
<dbReference type="InParanoid" id="A0A1B7MNP4"/>
<evidence type="ECO:0000313" key="2">
    <source>
        <dbReference type="EMBL" id="OAX34209.1"/>
    </source>
</evidence>
<gene>
    <name evidence="2" type="ORF">K503DRAFT_859347</name>
</gene>
<feature type="compositionally biased region" description="Basic and acidic residues" evidence="1">
    <location>
        <begin position="22"/>
        <end position="39"/>
    </location>
</feature>
<feature type="region of interest" description="Disordered" evidence="1">
    <location>
        <begin position="1"/>
        <end position="39"/>
    </location>
</feature>
<protein>
    <submittedName>
        <fullName evidence="2">Uncharacterized protein</fullName>
    </submittedName>
</protein>
<reference evidence="2 3" key="1">
    <citation type="submission" date="2016-06" db="EMBL/GenBank/DDBJ databases">
        <title>Comparative genomics of the ectomycorrhizal sister species Rhizopogon vinicolor and Rhizopogon vesiculosus (Basidiomycota: Boletales) reveals a divergence of the mating type B locus.</title>
        <authorList>
            <consortium name="DOE Joint Genome Institute"/>
            <person name="Mujic A.B."/>
            <person name="Kuo A."/>
            <person name="Tritt A."/>
            <person name="Lipzen A."/>
            <person name="Chen C."/>
            <person name="Johnson J."/>
            <person name="Sharma A."/>
            <person name="Barry K."/>
            <person name="Grigoriev I.V."/>
            <person name="Spatafora J.W."/>
        </authorList>
    </citation>
    <scope>NUCLEOTIDE SEQUENCE [LARGE SCALE GENOMIC DNA]</scope>
    <source>
        <strain evidence="2 3">AM-OR11-026</strain>
    </source>
</reference>
<dbReference type="Proteomes" id="UP000092154">
    <property type="component" value="Unassembled WGS sequence"/>
</dbReference>
<proteinExistence type="predicted"/>
<organism evidence="2 3">
    <name type="scientific">Rhizopogon vinicolor AM-OR11-026</name>
    <dbReference type="NCBI Taxonomy" id="1314800"/>
    <lineage>
        <taxon>Eukaryota</taxon>
        <taxon>Fungi</taxon>
        <taxon>Dikarya</taxon>
        <taxon>Basidiomycota</taxon>
        <taxon>Agaricomycotina</taxon>
        <taxon>Agaricomycetes</taxon>
        <taxon>Agaricomycetidae</taxon>
        <taxon>Boletales</taxon>
        <taxon>Suillineae</taxon>
        <taxon>Rhizopogonaceae</taxon>
        <taxon>Rhizopogon</taxon>
    </lineage>
</organism>
<keyword evidence="3" id="KW-1185">Reference proteome</keyword>
<dbReference type="AlphaFoldDB" id="A0A1B7MNP4"/>
<name>A0A1B7MNP4_9AGAM</name>
<sequence length="115" mass="12746">MASAGDLTFNPVSDTLIGSDGKPFEFSDPSGHELPRDYDPGQDTFYPPLAFGDSFQHTSPGGAKRRGRYILYINRFVSTLSESRGQALQRCSRWLPSQTRSASIKAEFRGILMVL</sequence>